<evidence type="ECO:0000313" key="2">
    <source>
        <dbReference type="EMBL" id="KLT41401.1"/>
    </source>
</evidence>
<protein>
    <submittedName>
        <fullName evidence="2">Uncharacterized protein</fullName>
    </submittedName>
</protein>
<feature type="region of interest" description="Disordered" evidence="1">
    <location>
        <begin position="138"/>
        <end position="162"/>
    </location>
</feature>
<organism evidence="2 3">
    <name type="scientific">Cutaneotrichosporon oleaginosum</name>
    <dbReference type="NCBI Taxonomy" id="879819"/>
    <lineage>
        <taxon>Eukaryota</taxon>
        <taxon>Fungi</taxon>
        <taxon>Dikarya</taxon>
        <taxon>Basidiomycota</taxon>
        <taxon>Agaricomycotina</taxon>
        <taxon>Tremellomycetes</taxon>
        <taxon>Trichosporonales</taxon>
        <taxon>Trichosporonaceae</taxon>
        <taxon>Cutaneotrichosporon</taxon>
    </lineage>
</organism>
<dbReference type="EMBL" id="KQ087219">
    <property type="protein sequence ID" value="KLT41401.1"/>
    <property type="molecule type" value="Genomic_DNA"/>
</dbReference>
<name>A0A0J0XJZ2_9TREE</name>
<gene>
    <name evidence="2" type="ORF">CC85DRAFT_329134</name>
</gene>
<feature type="compositionally biased region" description="Polar residues" evidence="1">
    <location>
        <begin position="54"/>
        <end position="73"/>
    </location>
</feature>
<feature type="compositionally biased region" description="Basic and acidic residues" evidence="1">
    <location>
        <begin position="138"/>
        <end position="152"/>
    </location>
</feature>
<proteinExistence type="predicted"/>
<feature type="region of interest" description="Disordered" evidence="1">
    <location>
        <begin position="44"/>
        <end position="108"/>
    </location>
</feature>
<sequence length="162" mass="17487">MPDWLYHTAATHTTEVDAAGHPISKDTWEARVLGQVVYRVTTQAEGDGEKATAKSGNEATKSSTETNGATKPTTLADKVAHETHWLDVDRTADSRADSPEPEVRRGRVTSVGVLGFNVWGKGEGKEESHWLDVDRIADSRADSPVGEHETKKLVGSPLARGS</sequence>
<dbReference type="RefSeq" id="XP_018277892.1">
    <property type="nucleotide sequence ID" value="XM_018426764.1"/>
</dbReference>
<feature type="compositionally biased region" description="Basic and acidic residues" evidence="1">
    <location>
        <begin position="78"/>
        <end position="105"/>
    </location>
</feature>
<dbReference type="Proteomes" id="UP000053611">
    <property type="component" value="Unassembled WGS sequence"/>
</dbReference>
<dbReference type="AlphaFoldDB" id="A0A0J0XJZ2"/>
<reference evidence="2 3" key="1">
    <citation type="submission" date="2015-03" db="EMBL/GenBank/DDBJ databases">
        <title>Genomics and transcriptomics of the oil-accumulating basidiomycete yeast T. oleaginosus allow insights into substrate utilization and the diverse evolutionary trajectories of mating systems in fungi.</title>
        <authorList>
            <consortium name="DOE Joint Genome Institute"/>
            <person name="Kourist R."/>
            <person name="Kracht O."/>
            <person name="Bracharz F."/>
            <person name="Lipzen A."/>
            <person name="Nolan M."/>
            <person name="Ohm R."/>
            <person name="Grigoriev I."/>
            <person name="Sun S."/>
            <person name="Heitman J."/>
            <person name="Bruck T."/>
            <person name="Nowrousian M."/>
        </authorList>
    </citation>
    <scope>NUCLEOTIDE SEQUENCE [LARGE SCALE GENOMIC DNA]</scope>
    <source>
        <strain evidence="2 3">IBC0246</strain>
    </source>
</reference>
<accession>A0A0J0XJZ2</accession>
<keyword evidence="3" id="KW-1185">Reference proteome</keyword>
<dbReference type="GeneID" id="28987367"/>
<evidence type="ECO:0000256" key="1">
    <source>
        <dbReference type="SAM" id="MobiDB-lite"/>
    </source>
</evidence>
<evidence type="ECO:0000313" key="3">
    <source>
        <dbReference type="Proteomes" id="UP000053611"/>
    </source>
</evidence>